<dbReference type="Proteomes" id="UP000886724">
    <property type="component" value="Unassembled WGS sequence"/>
</dbReference>
<reference evidence="2" key="1">
    <citation type="journal article" date="2021" name="PeerJ">
        <title>Extensive microbial diversity within the chicken gut microbiome revealed by metagenomics and culture.</title>
        <authorList>
            <person name="Gilroy R."/>
            <person name="Ravi A."/>
            <person name="Getino M."/>
            <person name="Pursley I."/>
            <person name="Horton D.L."/>
            <person name="Alikhan N.F."/>
            <person name="Baker D."/>
            <person name="Gharbi K."/>
            <person name="Hall N."/>
            <person name="Watson M."/>
            <person name="Adriaenssens E.M."/>
            <person name="Foster-Nyarko E."/>
            <person name="Jarju S."/>
            <person name="Secka A."/>
            <person name="Antonio M."/>
            <person name="Oren A."/>
            <person name="Chaudhuri R.R."/>
            <person name="La Ragione R."/>
            <person name="Hildebrand F."/>
            <person name="Pallen M.J."/>
        </authorList>
    </citation>
    <scope>NUCLEOTIDE SEQUENCE</scope>
    <source>
        <strain evidence="2">ChiGjej1B1-14440</strain>
    </source>
</reference>
<dbReference type="AlphaFoldDB" id="A0A9D1XLF0"/>
<protein>
    <submittedName>
        <fullName evidence="2">YbaK/EbsC family protein</fullName>
    </submittedName>
</protein>
<dbReference type="GO" id="GO:0002161">
    <property type="term" value="F:aminoacyl-tRNA deacylase activity"/>
    <property type="evidence" value="ECO:0007669"/>
    <property type="project" value="InterPro"/>
</dbReference>
<dbReference type="SUPFAM" id="SSF55826">
    <property type="entry name" value="YbaK/ProRS associated domain"/>
    <property type="match status" value="1"/>
</dbReference>
<gene>
    <name evidence="2" type="ORF">H9980_05150</name>
</gene>
<dbReference type="Gene3D" id="3.90.960.10">
    <property type="entry name" value="YbaK/aminoacyl-tRNA synthetase-associated domain"/>
    <property type="match status" value="1"/>
</dbReference>
<evidence type="ECO:0000313" key="3">
    <source>
        <dbReference type="Proteomes" id="UP000886724"/>
    </source>
</evidence>
<comment type="caution">
    <text evidence="2">The sequence shown here is derived from an EMBL/GenBank/DDBJ whole genome shotgun (WGS) entry which is preliminary data.</text>
</comment>
<organism evidence="2 3">
    <name type="scientific">Candidatus Erysipelatoclostridium merdavium</name>
    <dbReference type="NCBI Taxonomy" id="2838566"/>
    <lineage>
        <taxon>Bacteria</taxon>
        <taxon>Bacillati</taxon>
        <taxon>Bacillota</taxon>
        <taxon>Erysipelotrichia</taxon>
        <taxon>Erysipelotrichales</taxon>
        <taxon>Erysipelotrichales incertae sedis</taxon>
    </lineage>
</organism>
<dbReference type="CDD" id="cd04333">
    <property type="entry name" value="ProX_deacylase"/>
    <property type="match status" value="1"/>
</dbReference>
<dbReference type="Pfam" id="PF04073">
    <property type="entry name" value="tRNA_edit"/>
    <property type="match status" value="1"/>
</dbReference>
<reference evidence="2" key="2">
    <citation type="submission" date="2021-04" db="EMBL/GenBank/DDBJ databases">
        <authorList>
            <person name="Gilroy R."/>
        </authorList>
    </citation>
    <scope>NUCLEOTIDE SEQUENCE</scope>
    <source>
        <strain evidence="2">ChiGjej1B1-14440</strain>
    </source>
</reference>
<dbReference type="InterPro" id="IPR036754">
    <property type="entry name" value="YbaK/aa-tRNA-synt-asso_dom_sf"/>
</dbReference>
<dbReference type="InterPro" id="IPR007214">
    <property type="entry name" value="YbaK/aa-tRNA-synth-assoc-dom"/>
</dbReference>
<feature type="domain" description="YbaK/aminoacyl-tRNA synthetase-associated" evidence="1">
    <location>
        <begin position="26"/>
        <end position="141"/>
    </location>
</feature>
<dbReference type="PANTHER" id="PTHR30411:SF1">
    <property type="entry name" value="CYTOPLASMIC PROTEIN"/>
    <property type="match status" value="1"/>
</dbReference>
<evidence type="ECO:0000259" key="1">
    <source>
        <dbReference type="Pfam" id="PF04073"/>
    </source>
</evidence>
<dbReference type="PANTHER" id="PTHR30411">
    <property type="entry name" value="CYTOPLASMIC PROTEIN"/>
    <property type="match status" value="1"/>
</dbReference>
<accession>A0A9D1XLF0</accession>
<proteinExistence type="predicted"/>
<evidence type="ECO:0000313" key="2">
    <source>
        <dbReference type="EMBL" id="HIX81346.1"/>
    </source>
</evidence>
<dbReference type="EMBL" id="DXET01000113">
    <property type="protein sequence ID" value="HIX81346.1"/>
    <property type="molecule type" value="Genomic_DNA"/>
</dbReference>
<name>A0A9D1XLF0_9FIRM</name>
<sequence length="159" mass="17652">MSFENVKKYFEEIEMDSKIIELKDSSATVEQAANALGCKPEHIAKTMSFKTKEGPILIVCAGDAKIDNKKYKSVFGQKAKMIPANEVEELIGHLPGGVCPFAIKENVKVYLDVSLKRFEKVYPAAGNGHSAIELTIKELETISKADSWVDVCNNWQVDQ</sequence>